<dbReference type="EMBL" id="MWQN01000001">
    <property type="protein sequence ID" value="OPC81226.1"/>
    <property type="molecule type" value="Genomic_DNA"/>
</dbReference>
<gene>
    <name evidence="1" type="ORF">B4N89_09955</name>
</gene>
<dbReference type="GO" id="GO:0008641">
    <property type="term" value="F:ubiquitin-like modifier activating enzyme activity"/>
    <property type="evidence" value="ECO:0007669"/>
    <property type="project" value="InterPro"/>
</dbReference>
<dbReference type="Gene3D" id="3.40.50.720">
    <property type="entry name" value="NAD(P)-binding Rossmann-like Domain"/>
    <property type="match status" value="1"/>
</dbReference>
<comment type="caution">
    <text evidence="1">The sequence shown here is derived from an EMBL/GenBank/DDBJ whole genome shotgun (WGS) entry which is preliminary data.</text>
</comment>
<evidence type="ECO:0008006" key="3">
    <source>
        <dbReference type="Google" id="ProtNLM"/>
    </source>
</evidence>
<dbReference type="AlphaFoldDB" id="A0A1T3NWK3"/>
<keyword evidence="2" id="KW-1185">Reference proteome</keyword>
<evidence type="ECO:0000313" key="2">
    <source>
        <dbReference type="Proteomes" id="UP000190037"/>
    </source>
</evidence>
<dbReference type="SUPFAM" id="SSF69572">
    <property type="entry name" value="Activating enzymes of the ubiquitin-like proteins"/>
    <property type="match status" value="1"/>
</dbReference>
<proteinExistence type="predicted"/>
<dbReference type="InterPro" id="IPR035985">
    <property type="entry name" value="Ubiquitin-activating_enz"/>
</dbReference>
<reference evidence="1 2" key="1">
    <citation type="submission" date="2017-03" db="EMBL/GenBank/DDBJ databases">
        <title>Draft genome sequence of Streptomyces scabrisporus NF3, endophyte isolated from Amphipterygium adstringens.</title>
        <authorList>
            <person name="Vazquez M."/>
            <person name="Ceapa C.D."/>
            <person name="Rodriguez Luna D."/>
            <person name="Sanchez Esquivel S."/>
        </authorList>
    </citation>
    <scope>NUCLEOTIDE SEQUENCE [LARGE SCALE GENOMIC DNA]</scope>
    <source>
        <strain evidence="1 2">NF3</strain>
    </source>
</reference>
<sequence length="368" mass="38815">MRPLLKPALRRLWRDRQTLQLGLDPARAVLLGGLDPVTTRFVEHLDGTRDLARTYELADRVGLPRARAAAVLDLLAREDVLEDASGRPTPVPALPHERARLGPDLTSLALVHGSGGAGLAALDRRSRAVVAVHGAGRVGAAVAGLLAAAGVGHVVPADRRPVRAGDAGPVAYGWDAERPRRETTVRAALRRLAPGVRCALPAGRGTPDVAVLVPEGRPDPAPGARLIRQRVPHLYADIRETTGVIGPFVLVGRSACGRCLDLARSDRDPAWPRLLAQLAAAPGPGEPPCDVVLATEVAARAALQVLTFVDGGLPTTVDGTVEIELPDGLTRRRSWAPHARCDCGATRPAQVVDPITRAAPPSRSQWVA</sequence>
<organism evidence="1 2">
    <name type="scientific">Embleya scabrispora</name>
    <dbReference type="NCBI Taxonomy" id="159449"/>
    <lineage>
        <taxon>Bacteria</taxon>
        <taxon>Bacillati</taxon>
        <taxon>Actinomycetota</taxon>
        <taxon>Actinomycetes</taxon>
        <taxon>Kitasatosporales</taxon>
        <taxon>Streptomycetaceae</taxon>
        <taxon>Embleya</taxon>
    </lineage>
</organism>
<dbReference type="RefSeq" id="WP_078975531.1">
    <property type="nucleotide sequence ID" value="NZ_MWQN01000001.1"/>
</dbReference>
<dbReference type="STRING" id="159449.B4N89_09955"/>
<accession>A0A1T3NWK3</accession>
<dbReference type="eggNOG" id="COG0476">
    <property type="taxonomic scope" value="Bacteria"/>
</dbReference>
<dbReference type="OrthoDB" id="4426339at2"/>
<protein>
    <recommendedName>
        <fullName evidence="3">THIF-type NAD/FAD binding fold domain-containing protein</fullName>
    </recommendedName>
</protein>
<dbReference type="Proteomes" id="UP000190037">
    <property type="component" value="Unassembled WGS sequence"/>
</dbReference>
<evidence type="ECO:0000313" key="1">
    <source>
        <dbReference type="EMBL" id="OPC81226.1"/>
    </source>
</evidence>
<name>A0A1T3NWK3_9ACTN</name>